<keyword evidence="2" id="KW-1185">Reference proteome</keyword>
<evidence type="ECO:0000313" key="1">
    <source>
        <dbReference type="EMBL" id="GIY95423.1"/>
    </source>
</evidence>
<evidence type="ECO:0000313" key="2">
    <source>
        <dbReference type="Proteomes" id="UP001054945"/>
    </source>
</evidence>
<comment type="caution">
    <text evidence="1">The sequence shown here is derived from an EMBL/GenBank/DDBJ whole genome shotgun (WGS) entry which is preliminary data.</text>
</comment>
<dbReference type="Proteomes" id="UP001054945">
    <property type="component" value="Unassembled WGS sequence"/>
</dbReference>
<dbReference type="EMBL" id="BPLR01017911">
    <property type="protein sequence ID" value="GIY95423.1"/>
    <property type="molecule type" value="Genomic_DNA"/>
</dbReference>
<organism evidence="1 2">
    <name type="scientific">Caerostris extrusa</name>
    <name type="common">Bark spider</name>
    <name type="synonym">Caerostris bankana</name>
    <dbReference type="NCBI Taxonomy" id="172846"/>
    <lineage>
        <taxon>Eukaryota</taxon>
        <taxon>Metazoa</taxon>
        <taxon>Ecdysozoa</taxon>
        <taxon>Arthropoda</taxon>
        <taxon>Chelicerata</taxon>
        <taxon>Arachnida</taxon>
        <taxon>Araneae</taxon>
        <taxon>Araneomorphae</taxon>
        <taxon>Entelegynae</taxon>
        <taxon>Araneoidea</taxon>
        <taxon>Araneidae</taxon>
        <taxon>Caerostris</taxon>
    </lineage>
</organism>
<gene>
    <name evidence="1" type="ORF">CEXT_231611</name>
</gene>
<accession>A0AAV4XM10</accession>
<protein>
    <submittedName>
        <fullName evidence="1">Uncharacterized protein</fullName>
    </submittedName>
</protein>
<sequence>MITVLSITLLKLIPIDKQLSGVLFEAVLVIEKFSGRPHRIAVYVISLVCIKINIASRNWCIKTKGNRGITAYWGKGILCLCLIVAHRSEKLTAQAMDFHMTWLLQQLRRIWECSRDSYCAPFHRIIGSRSICSAPHFHGAAIDVQWEDVTEGFEEQNIIRFSPEDYEPLQCCSEIIFFLCDLL</sequence>
<reference evidence="1 2" key="1">
    <citation type="submission" date="2021-06" db="EMBL/GenBank/DDBJ databases">
        <title>Caerostris extrusa draft genome.</title>
        <authorList>
            <person name="Kono N."/>
            <person name="Arakawa K."/>
        </authorList>
    </citation>
    <scope>NUCLEOTIDE SEQUENCE [LARGE SCALE GENOMIC DNA]</scope>
</reference>
<proteinExistence type="predicted"/>
<dbReference type="AlphaFoldDB" id="A0AAV4XM10"/>
<name>A0AAV4XM10_CAEEX</name>